<organism evidence="1 2">
    <name type="scientific">Immersiella caudata</name>
    <dbReference type="NCBI Taxonomy" id="314043"/>
    <lineage>
        <taxon>Eukaryota</taxon>
        <taxon>Fungi</taxon>
        <taxon>Dikarya</taxon>
        <taxon>Ascomycota</taxon>
        <taxon>Pezizomycotina</taxon>
        <taxon>Sordariomycetes</taxon>
        <taxon>Sordariomycetidae</taxon>
        <taxon>Sordariales</taxon>
        <taxon>Lasiosphaeriaceae</taxon>
        <taxon>Immersiella</taxon>
    </lineage>
</organism>
<keyword evidence="2" id="KW-1185">Reference proteome</keyword>
<name>A0AA40BX73_9PEZI</name>
<gene>
    <name evidence="1" type="ORF">B0T14DRAFT_568545</name>
</gene>
<proteinExistence type="predicted"/>
<evidence type="ECO:0000313" key="2">
    <source>
        <dbReference type="Proteomes" id="UP001175000"/>
    </source>
</evidence>
<dbReference type="EMBL" id="JAULSU010000005">
    <property type="protein sequence ID" value="KAK0616988.1"/>
    <property type="molecule type" value="Genomic_DNA"/>
</dbReference>
<sequence length="132" mass="14096">MYNTVDDTGLSAVYEPKGGAAVVDIVIVYGSQGRPYKTWACSKTNKAIRPTFAGSDGSERRHYSRMSLRQVLPRARTKPPDCHLSLKNLETSGANSFVALPMACLEPGTKSAEVQVTAEDSSASNPSSSSVL</sequence>
<dbReference type="AlphaFoldDB" id="A0AA40BX73"/>
<protein>
    <submittedName>
        <fullName evidence="1">Uncharacterized protein</fullName>
    </submittedName>
</protein>
<comment type="caution">
    <text evidence="1">The sequence shown here is derived from an EMBL/GenBank/DDBJ whole genome shotgun (WGS) entry which is preliminary data.</text>
</comment>
<reference evidence="1" key="1">
    <citation type="submission" date="2023-06" db="EMBL/GenBank/DDBJ databases">
        <title>Genome-scale phylogeny and comparative genomics of the fungal order Sordariales.</title>
        <authorList>
            <consortium name="Lawrence Berkeley National Laboratory"/>
            <person name="Hensen N."/>
            <person name="Bonometti L."/>
            <person name="Westerberg I."/>
            <person name="Brannstrom I.O."/>
            <person name="Guillou S."/>
            <person name="Cros-Aarteil S."/>
            <person name="Calhoun S."/>
            <person name="Haridas S."/>
            <person name="Kuo A."/>
            <person name="Mondo S."/>
            <person name="Pangilinan J."/>
            <person name="Riley R."/>
            <person name="Labutti K."/>
            <person name="Andreopoulos B."/>
            <person name="Lipzen A."/>
            <person name="Chen C."/>
            <person name="Yanf M."/>
            <person name="Daum C."/>
            <person name="Ng V."/>
            <person name="Clum A."/>
            <person name="Steindorff A."/>
            <person name="Ohm R."/>
            <person name="Martin F."/>
            <person name="Silar P."/>
            <person name="Natvig D."/>
            <person name="Lalanne C."/>
            <person name="Gautier V."/>
            <person name="Ament-Velasquez S.L."/>
            <person name="Kruys A."/>
            <person name="Hutchinson M.I."/>
            <person name="Powell A.J."/>
            <person name="Barry K."/>
            <person name="Miller A.N."/>
            <person name="Grigoriev I.V."/>
            <person name="Debuchy R."/>
            <person name="Gladieux P."/>
            <person name="Thoren M.H."/>
            <person name="Johannesson H."/>
        </authorList>
    </citation>
    <scope>NUCLEOTIDE SEQUENCE</scope>
    <source>
        <strain evidence="1">CBS 606.72</strain>
    </source>
</reference>
<evidence type="ECO:0000313" key="1">
    <source>
        <dbReference type="EMBL" id="KAK0616988.1"/>
    </source>
</evidence>
<accession>A0AA40BX73</accession>
<dbReference type="Proteomes" id="UP001175000">
    <property type="component" value="Unassembled WGS sequence"/>
</dbReference>